<dbReference type="PROSITE" id="PS51257">
    <property type="entry name" value="PROKAR_LIPOPROTEIN"/>
    <property type="match status" value="1"/>
</dbReference>
<dbReference type="AlphaFoldDB" id="A0A932GNP7"/>
<gene>
    <name evidence="2" type="ORF">HYY65_04270</name>
</gene>
<feature type="chain" id="PRO_5037334043" description="Lipoprotein" evidence="1">
    <location>
        <begin position="24"/>
        <end position="138"/>
    </location>
</feature>
<accession>A0A932GNP7</accession>
<proteinExistence type="predicted"/>
<name>A0A932GNP7_UNCTE</name>
<feature type="signal peptide" evidence="1">
    <location>
        <begin position="1"/>
        <end position="23"/>
    </location>
</feature>
<evidence type="ECO:0008006" key="4">
    <source>
        <dbReference type="Google" id="ProtNLM"/>
    </source>
</evidence>
<protein>
    <recommendedName>
        <fullName evidence="4">Lipoprotein</fullName>
    </recommendedName>
</protein>
<comment type="caution">
    <text evidence="2">The sequence shown here is derived from an EMBL/GenBank/DDBJ whole genome shotgun (WGS) entry which is preliminary data.</text>
</comment>
<sequence>MKRHWAWGLAAAALLTAISGCTYFPGAGTEPVPQVSPTFRFEDVPVPPTMELDTRQSFVYESNVIRAGVLIYRGNEKYEELLRFFRENLKQYNWRQVSSFEHEGALLNYEKPGWSLSIEVRRELGSNLLVIRYGPKQT</sequence>
<evidence type="ECO:0000313" key="2">
    <source>
        <dbReference type="EMBL" id="MBI3014284.1"/>
    </source>
</evidence>
<organism evidence="2 3">
    <name type="scientific">Tectimicrobiota bacterium</name>
    <dbReference type="NCBI Taxonomy" id="2528274"/>
    <lineage>
        <taxon>Bacteria</taxon>
        <taxon>Pseudomonadati</taxon>
        <taxon>Nitrospinota/Tectimicrobiota group</taxon>
        <taxon>Candidatus Tectimicrobiota</taxon>
    </lineage>
</organism>
<keyword evidence="1" id="KW-0732">Signal</keyword>
<dbReference type="EMBL" id="JACPSX010000077">
    <property type="protein sequence ID" value="MBI3014284.1"/>
    <property type="molecule type" value="Genomic_DNA"/>
</dbReference>
<evidence type="ECO:0000256" key="1">
    <source>
        <dbReference type="SAM" id="SignalP"/>
    </source>
</evidence>
<evidence type="ECO:0000313" key="3">
    <source>
        <dbReference type="Proteomes" id="UP000741360"/>
    </source>
</evidence>
<reference evidence="2" key="1">
    <citation type="submission" date="2020-07" db="EMBL/GenBank/DDBJ databases">
        <title>Huge and variable diversity of episymbiotic CPR bacteria and DPANN archaea in groundwater ecosystems.</title>
        <authorList>
            <person name="He C.Y."/>
            <person name="Keren R."/>
            <person name="Whittaker M."/>
            <person name="Farag I.F."/>
            <person name="Doudna J."/>
            <person name="Cate J.H.D."/>
            <person name="Banfield J.F."/>
        </authorList>
    </citation>
    <scope>NUCLEOTIDE SEQUENCE</scope>
    <source>
        <strain evidence="2">NC_groundwater_717_Ag_S-0.2um_59_8</strain>
    </source>
</reference>
<dbReference type="Proteomes" id="UP000741360">
    <property type="component" value="Unassembled WGS sequence"/>
</dbReference>